<dbReference type="CDD" id="cd22884">
    <property type="entry name" value="TOM22"/>
    <property type="match status" value="1"/>
</dbReference>
<evidence type="ECO:0000256" key="12">
    <source>
        <dbReference type="ARBA" id="ARBA00023170"/>
    </source>
</evidence>
<evidence type="ECO:0000256" key="9">
    <source>
        <dbReference type="ARBA" id="ARBA00023010"/>
    </source>
</evidence>
<dbReference type="PANTHER" id="PTHR12504">
    <property type="entry name" value="MITOCHONDRIAL IMPORT RECEPTOR SUBUNIT TOM22"/>
    <property type="match status" value="1"/>
</dbReference>
<evidence type="ECO:0000256" key="11">
    <source>
        <dbReference type="ARBA" id="ARBA00023136"/>
    </source>
</evidence>
<evidence type="ECO:0000256" key="5">
    <source>
        <dbReference type="ARBA" id="ARBA00022692"/>
    </source>
</evidence>
<keyword evidence="9" id="KW-0811">Translocation</keyword>
<feature type="region of interest" description="Disordered" evidence="15">
    <location>
        <begin position="19"/>
        <end position="63"/>
    </location>
</feature>
<evidence type="ECO:0000256" key="7">
    <source>
        <dbReference type="ARBA" id="ARBA00022927"/>
    </source>
</evidence>
<keyword evidence="8" id="KW-1133">Transmembrane helix</keyword>
<organism evidence="16 17">
    <name type="scientific">Canis lupus dingo</name>
    <name type="common">dingo</name>
    <dbReference type="NCBI Taxonomy" id="286419"/>
    <lineage>
        <taxon>Eukaryota</taxon>
        <taxon>Metazoa</taxon>
        <taxon>Chordata</taxon>
        <taxon>Craniata</taxon>
        <taxon>Vertebrata</taxon>
        <taxon>Euteleostomi</taxon>
        <taxon>Mammalia</taxon>
        <taxon>Eutheria</taxon>
        <taxon>Laurasiatheria</taxon>
        <taxon>Carnivora</taxon>
        <taxon>Caniformia</taxon>
        <taxon>Canidae</taxon>
        <taxon>Canis</taxon>
    </lineage>
</organism>
<comment type="subcellular location">
    <subcellularLocation>
        <location evidence="1">Mitochondrion outer membrane</location>
        <topology evidence="1">Single-pass membrane protein</topology>
    </subcellularLocation>
</comment>
<evidence type="ECO:0000256" key="1">
    <source>
        <dbReference type="ARBA" id="ARBA00004572"/>
    </source>
</evidence>
<keyword evidence="10" id="KW-0496">Mitochondrion</keyword>
<evidence type="ECO:0000256" key="14">
    <source>
        <dbReference type="ARBA" id="ARBA00046217"/>
    </source>
</evidence>
<dbReference type="Ensembl" id="ENSCAFT00020001886.1">
    <property type="protein sequence ID" value="ENSCAFP00020001609.1"/>
    <property type="gene ID" value="ENSCAFG00020001407.1"/>
</dbReference>
<evidence type="ECO:0000256" key="8">
    <source>
        <dbReference type="ARBA" id="ARBA00022989"/>
    </source>
</evidence>
<reference evidence="16" key="2">
    <citation type="submission" date="2025-09" db="UniProtKB">
        <authorList>
            <consortium name="Ensembl"/>
        </authorList>
    </citation>
    <scope>IDENTIFICATION</scope>
</reference>
<keyword evidence="6" id="KW-1000">Mitochondrion outer membrane</keyword>
<accession>A0A8C0JJH1</accession>
<protein>
    <recommendedName>
        <fullName evidence="3">Mitochondrial import receptor subunit TOM22 homolog</fullName>
    </recommendedName>
    <alternativeName>
        <fullName evidence="13">Translocase of outer membrane 22 kDa subunit homolog</fullName>
    </alternativeName>
</protein>
<evidence type="ECO:0000256" key="6">
    <source>
        <dbReference type="ARBA" id="ARBA00022787"/>
    </source>
</evidence>
<dbReference type="GO" id="GO:0005741">
    <property type="term" value="C:mitochondrial outer membrane"/>
    <property type="evidence" value="ECO:0007669"/>
    <property type="project" value="UniProtKB-SubCell"/>
</dbReference>
<keyword evidence="5" id="KW-0812">Transmembrane</keyword>
<dbReference type="AlphaFoldDB" id="A0A8C0JJH1"/>
<dbReference type="Proteomes" id="UP000694391">
    <property type="component" value="Unplaced"/>
</dbReference>
<keyword evidence="11" id="KW-0472">Membrane</keyword>
<evidence type="ECO:0000256" key="10">
    <source>
        <dbReference type="ARBA" id="ARBA00023128"/>
    </source>
</evidence>
<evidence type="ECO:0000313" key="17">
    <source>
        <dbReference type="Proteomes" id="UP000694391"/>
    </source>
</evidence>
<keyword evidence="12" id="KW-0675">Receptor</keyword>
<sequence length="172" mass="18434">MQVRHKGVAVSTGAVEASVAPAVAPAGGPGTLLSPDKLLPKGNAEKTEEEQERKTTVGSDGVVPERVRPAAGATFDVSLFVAQTTYRFSRAASWIGTTCFTIPVLPVVFETEKLQVERQQQVQQRQIVWGPNTGVSAGMPVALPSKKGRKSWKNLDCYCYMTCLGGTSLKIQ</sequence>
<proteinExistence type="inferred from homology"/>
<keyword evidence="7" id="KW-0653">Protein transport</keyword>
<reference evidence="16" key="1">
    <citation type="submission" date="2025-08" db="UniProtKB">
        <authorList>
            <consortium name="Ensembl"/>
        </authorList>
    </citation>
    <scope>IDENTIFICATION</scope>
</reference>
<comment type="similarity">
    <text evidence="2">Belongs to the Tom22 family.</text>
</comment>
<dbReference type="GeneTree" id="ENSGT00390000016475"/>
<dbReference type="PANTHER" id="PTHR12504:SF0">
    <property type="entry name" value="MITOCHONDRIAL IMPORT RECEPTOR SUBUNIT TOM22 HOMOLOG"/>
    <property type="match status" value="1"/>
</dbReference>
<name>A0A8C0JJH1_CANLU</name>
<feature type="compositionally biased region" description="Basic and acidic residues" evidence="15">
    <location>
        <begin position="43"/>
        <end position="55"/>
    </location>
</feature>
<evidence type="ECO:0000256" key="4">
    <source>
        <dbReference type="ARBA" id="ARBA00022448"/>
    </source>
</evidence>
<evidence type="ECO:0000256" key="2">
    <source>
        <dbReference type="ARBA" id="ARBA00009874"/>
    </source>
</evidence>
<evidence type="ECO:0000256" key="3">
    <source>
        <dbReference type="ARBA" id="ARBA00016229"/>
    </source>
</evidence>
<keyword evidence="17" id="KW-1185">Reference proteome</keyword>
<evidence type="ECO:0000256" key="13">
    <source>
        <dbReference type="ARBA" id="ARBA00031266"/>
    </source>
</evidence>
<keyword evidence="4" id="KW-0813">Transport</keyword>
<dbReference type="GO" id="GO:0006886">
    <property type="term" value="P:intracellular protein transport"/>
    <property type="evidence" value="ECO:0007669"/>
    <property type="project" value="InterPro"/>
</dbReference>
<evidence type="ECO:0000313" key="16">
    <source>
        <dbReference type="Ensembl" id="ENSCAFP00020001609.1"/>
    </source>
</evidence>
<comment type="function">
    <text evidence="14">Central receptor component of the translocase of the outer membrane of mitochondria (TOM complex) responsible for the recognition and translocation of cytosolically synthesized mitochondrial preproteins. Together with the peripheral receptor TOM20 functions as the transit peptide receptor and facilitates the movement of preproteins into the translocation pore. Required for the translocation across the mitochondrial outer membrane of cytochrome P450 monooxygenases.</text>
</comment>
<dbReference type="InterPro" id="IPR005683">
    <property type="entry name" value="Tom22"/>
</dbReference>
<evidence type="ECO:0000256" key="15">
    <source>
        <dbReference type="SAM" id="MobiDB-lite"/>
    </source>
</evidence>